<protein>
    <recommendedName>
        <fullName evidence="2">Response regulatory domain-containing protein</fullName>
    </recommendedName>
</protein>
<dbReference type="InterPro" id="IPR011006">
    <property type="entry name" value="CheY-like_superfamily"/>
</dbReference>
<dbReference type="AlphaFoldDB" id="A0A1Q6F3W6"/>
<dbReference type="InterPro" id="IPR001789">
    <property type="entry name" value="Sig_transdc_resp-reg_receiver"/>
</dbReference>
<evidence type="ECO:0000313" key="3">
    <source>
        <dbReference type="EMBL" id="OKY93526.1"/>
    </source>
</evidence>
<name>A0A1Q6F3W6_9BACT</name>
<sequence length="125" mass="14640">MYRILIVSEDFVLRKAVAFSLNDLDACVECADTVGAMLVLHRESPFDLVIVMGTAAEMCRQEVMDTLRADKTRRTRVFVISWPQSEQMVRSMYRMGVNQYMTLPVSLHRLRRKVINELIDREKWK</sequence>
<dbReference type="RefSeq" id="WP_195271910.1">
    <property type="nucleotide sequence ID" value="NZ_BAAFLA010000005.1"/>
</dbReference>
<gene>
    <name evidence="3" type="ORF">BHV66_08770</name>
</gene>
<reference evidence="3 4" key="1">
    <citation type="journal article" date="2016" name="Nat. Biotechnol.">
        <title>Measurement of bacterial replication rates in microbial communities.</title>
        <authorList>
            <person name="Brown C.T."/>
            <person name="Olm M.R."/>
            <person name="Thomas B.C."/>
            <person name="Banfield J.F."/>
        </authorList>
    </citation>
    <scope>NUCLEOTIDE SEQUENCE [LARGE SCALE GENOMIC DNA]</scope>
    <source>
        <strain evidence="3">CAG:67_53_122</strain>
    </source>
</reference>
<dbReference type="STRING" id="28117.BHV66_08770"/>
<proteinExistence type="predicted"/>
<evidence type="ECO:0000259" key="2">
    <source>
        <dbReference type="PROSITE" id="PS50110"/>
    </source>
</evidence>
<accession>A0A1Q6F3W6</accession>
<dbReference type="SUPFAM" id="SSF52172">
    <property type="entry name" value="CheY-like"/>
    <property type="match status" value="1"/>
</dbReference>
<organism evidence="3 4">
    <name type="scientific">Alistipes putredinis</name>
    <dbReference type="NCBI Taxonomy" id="28117"/>
    <lineage>
        <taxon>Bacteria</taxon>
        <taxon>Pseudomonadati</taxon>
        <taxon>Bacteroidota</taxon>
        <taxon>Bacteroidia</taxon>
        <taxon>Bacteroidales</taxon>
        <taxon>Rikenellaceae</taxon>
        <taxon>Alistipes</taxon>
    </lineage>
</organism>
<dbReference type="PROSITE" id="PS50110">
    <property type="entry name" value="RESPONSE_REGULATORY"/>
    <property type="match status" value="1"/>
</dbReference>
<feature type="domain" description="Response regulatory" evidence="2">
    <location>
        <begin position="3"/>
        <end position="118"/>
    </location>
</feature>
<dbReference type="Proteomes" id="UP000187417">
    <property type="component" value="Unassembled WGS sequence"/>
</dbReference>
<dbReference type="Gene3D" id="3.40.50.2300">
    <property type="match status" value="1"/>
</dbReference>
<evidence type="ECO:0000313" key="4">
    <source>
        <dbReference type="Proteomes" id="UP000187417"/>
    </source>
</evidence>
<comment type="caution">
    <text evidence="3">The sequence shown here is derived from an EMBL/GenBank/DDBJ whole genome shotgun (WGS) entry which is preliminary data.</text>
</comment>
<comment type="caution">
    <text evidence="1">Lacks conserved residue(s) required for the propagation of feature annotation.</text>
</comment>
<dbReference type="EMBL" id="MNQH01000034">
    <property type="protein sequence ID" value="OKY93526.1"/>
    <property type="molecule type" value="Genomic_DNA"/>
</dbReference>
<evidence type="ECO:0000256" key="1">
    <source>
        <dbReference type="PROSITE-ProRule" id="PRU00169"/>
    </source>
</evidence>
<dbReference type="GO" id="GO:0000160">
    <property type="term" value="P:phosphorelay signal transduction system"/>
    <property type="evidence" value="ECO:0007669"/>
    <property type="project" value="InterPro"/>
</dbReference>